<evidence type="ECO:0000313" key="6">
    <source>
        <dbReference type="EMBL" id="KAJ3648655.1"/>
    </source>
</evidence>
<dbReference type="InterPro" id="IPR036034">
    <property type="entry name" value="PDZ_sf"/>
</dbReference>
<feature type="domain" description="Nas2 N-terminal" evidence="5">
    <location>
        <begin position="10"/>
        <end position="87"/>
    </location>
</feature>
<keyword evidence="3" id="KW-0175">Coiled coil</keyword>
<dbReference type="FunFam" id="2.30.42.10:FF:000107">
    <property type="entry name" value="26S proteasome non-ATPase regulatory subunit 9"/>
    <property type="match status" value="1"/>
</dbReference>
<comment type="caution">
    <text evidence="6">The sequence shown here is derived from an EMBL/GenBank/DDBJ whole genome shotgun (WGS) entry which is preliminary data.</text>
</comment>
<feature type="coiled-coil region" evidence="3">
    <location>
        <begin position="2"/>
        <end position="29"/>
    </location>
</feature>
<proteinExistence type="inferred from homology"/>
<evidence type="ECO:0000313" key="7">
    <source>
        <dbReference type="Proteomes" id="UP001168821"/>
    </source>
</evidence>
<gene>
    <name evidence="6" type="ORF">Zmor_020443</name>
</gene>
<dbReference type="Pfam" id="PF17820">
    <property type="entry name" value="PDZ_6"/>
    <property type="match status" value="1"/>
</dbReference>
<dbReference type="Gene3D" id="2.30.42.10">
    <property type="match status" value="1"/>
</dbReference>
<evidence type="ECO:0000256" key="1">
    <source>
        <dbReference type="ARBA" id="ARBA00005256"/>
    </source>
</evidence>
<dbReference type="Proteomes" id="UP001168821">
    <property type="component" value="Unassembled WGS sequence"/>
</dbReference>
<dbReference type="AlphaFoldDB" id="A0AA38I353"/>
<dbReference type="SUPFAM" id="SSF50156">
    <property type="entry name" value="PDZ domain-like"/>
    <property type="match status" value="1"/>
</dbReference>
<comment type="similarity">
    <text evidence="1">Belongs to the proteasome subunit p27 family.</text>
</comment>
<evidence type="ECO:0000256" key="2">
    <source>
        <dbReference type="ARBA" id="ARBA00023186"/>
    </source>
</evidence>
<dbReference type="PANTHER" id="PTHR12651">
    <property type="entry name" value="26S PROTEASOME NON-ATPASE REGULATORY SUBUNIT 9"/>
    <property type="match status" value="1"/>
</dbReference>
<name>A0AA38I353_9CUCU</name>
<evidence type="ECO:0000259" key="4">
    <source>
        <dbReference type="Pfam" id="PF17820"/>
    </source>
</evidence>
<dbReference type="GO" id="GO:0070682">
    <property type="term" value="P:proteasome regulatory particle assembly"/>
    <property type="evidence" value="ECO:0007669"/>
    <property type="project" value="InterPro"/>
</dbReference>
<organism evidence="6 7">
    <name type="scientific">Zophobas morio</name>
    <dbReference type="NCBI Taxonomy" id="2755281"/>
    <lineage>
        <taxon>Eukaryota</taxon>
        <taxon>Metazoa</taxon>
        <taxon>Ecdysozoa</taxon>
        <taxon>Arthropoda</taxon>
        <taxon>Hexapoda</taxon>
        <taxon>Insecta</taxon>
        <taxon>Pterygota</taxon>
        <taxon>Neoptera</taxon>
        <taxon>Endopterygota</taxon>
        <taxon>Coleoptera</taxon>
        <taxon>Polyphaga</taxon>
        <taxon>Cucujiformia</taxon>
        <taxon>Tenebrionidae</taxon>
        <taxon>Zophobas</taxon>
    </lineage>
</organism>
<evidence type="ECO:0008006" key="8">
    <source>
        <dbReference type="Google" id="ProtNLM"/>
    </source>
</evidence>
<sequence>MSENVRNHVLQLMKQKDKIEDEIKQLTQILTLNGVGMTDPLVDADDFPINSIDVYQVRHARHRIICLQNDHKAIMKKIENGLQGYYSSTSVDQTNGSQDIEMRDYDSAAVIHETPFAKITLVSPGSPAEFAGLSANDLIVEFGSINSTNFKSLADVGTVVQHSEGSEILVKLKRGERFVTALLVPKKWQGRGLLGCNIDILK</sequence>
<dbReference type="GO" id="GO:0005737">
    <property type="term" value="C:cytoplasm"/>
    <property type="evidence" value="ECO:0007669"/>
    <property type="project" value="TreeGrafter"/>
</dbReference>
<feature type="domain" description="PDZ" evidence="4">
    <location>
        <begin position="119"/>
        <end position="174"/>
    </location>
</feature>
<dbReference type="PANTHER" id="PTHR12651:SF1">
    <property type="entry name" value="26S PROTEASOME NON-ATPASE REGULATORY SUBUNIT 9"/>
    <property type="match status" value="1"/>
</dbReference>
<dbReference type="EMBL" id="JALNTZ010000006">
    <property type="protein sequence ID" value="KAJ3648655.1"/>
    <property type="molecule type" value="Genomic_DNA"/>
</dbReference>
<dbReference type="Gene3D" id="6.10.140.1710">
    <property type="match status" value="1"/>
</dbReference>
<accession>A0AA38I353</accession>
<keyword evidence="2" id="KW-0143">Chaperone</keyword>
<dbReference type="Pfam" id="PF18265">
    <property type="entry name" value="Nas2_N"/>
    <property type="match status" value="1"/>
</dbReference>
<dbReference type="GO" id="GO:0005634">
    <property type="term" value="C:nucleus"/>
    <property type="evidence" value="ECO:0007669"/>
    <property type="project" value="TreeGrafter"/>
</dbReference>
<keyword evidence="7" id="KW-1185">Reference proteome</keyword>
<dbReference type="InterPro" id="IPR041489">
    <property type="entry name" value="PDZ_6"/>
</dbReference>
<reference evidence="6" key="1">
    <citation type="journal article" date="2023" name="G3 (Bethesda)">
        <title>Whole genome assemblies of Zophobas morio and Tenebrio molitor.</title>
        <authorList>
            <person name="Kaur S."/>
            <person name="Stinson S.A."/>
            <person name="diCenzo G.C."/>
        </authorList>
    </citation>
    <scope>NUCLEOTIDE SEQUENCE</scope>
    <source>
        <strain evidence="6">QUZm001</strain>
    </source>
</reference>
<dbReference type="InterPro" id="IPR040815">
    <property type="entry name" value="Nas2_N"/>
</dbReference>
<protein>
    <recommendedName>
        <fullName evidence="8">26S proteasome non-ATPase regulatory subunit 9</fullName>
    </recommendedName>
</protein>
<dbReference type="InterPro" id="IPR035269">
    <property type="entry name" value="PSMD9"/>
</dbReference>
<evidence type="ECO:0000259" key="5">
    <source>
        <dbReference type="Pfam" id="PF18265"/>
    </source>
</evidence>
<evidence type="ECO:0000256" key="3">
    <source>
        <dbReference type="SAM" id="Coils"/>
    </source>
</evidence>